<keyword evidence="10" id="KW-0333">Golgi apparatus</keyword>
<comment type="similarity">
    <text evidence="5">Belongs to the TRAFAC class TrmE-Era-EngA-EngB-Septin-like GTPase superfamily. AIG1/Toc34/Toc159-like paraseptin GTPase family. IAN subfamily.</text>
</comment>
<evidence type="ECO:0000256" key="12">
    <source>
        <dbReference type="ARBA" id="ARBA00023134"/>
    </source>
</evidence>
<dbReference type="PANTHER" id="PTHR10903">
    <property type="entry name" value="GTPASE, IMAP FAMILY MEMBER-RELATED"/>
    <property type="match status" value="1"/>
</dbReference>
<dbReference type="EMBL" id="ML136722">
    <property type="protein sequence ID" value="RVE55446.1"/>
    <property type="molecule type" value="Genomic_DNA"/>
</dbReference>
<name>A0A3S2LWV1_ORYJA</name>
<keyword evidence="19" id="KW-1185">Reference proteome</keyword>
<keyword evidence="12" id="KW-0342">GTP-binding</keyword>
<evidence type="ECO:0000256" key="7">
    <source>
        <dbReference type="ARBA" id="ARBA00022737"/>
    </source>
</evidence>
<dbReference type="PANTHER" id="PTHR10903:SF188">
    <property type="entry name" value="GTPASE IMAP FAMILY MEMBER 2-LIKE-RELATED"/>
    <property type="match status" value="1"/>
</dbReference>
<dbReference type="Pfam" id="PF04548">
    <property type="entry name" value="AIG1"/>
    <property type="match status" value="2"/>
</dbReference>
<evidence type="ECO:0000256" key="13">
    <source>
        <dbReference type="ARBA" id="ARBA00056809"/>
    </source>
</evidence>
<keyword evidence="6" id="KW-0963">Cytoplasm</keyword>
<dbReference type="FunFam" id="3.40.50.300:FF:000536">
    <property type="entry name" value="GTPase IMAP family member 8"/>
    <property type="match status" value="1"/>
</dbReference>
<evidence type="ECO:0000256" key="1">
    <source>
        <dbReference type="ARBA" id="ARBA00004173"/>
    </source>
</evidence>
<dbReference type="GO" id="GO:0005783">
    <property type="term" value="C:endoplasmic reticulum"/>
    <property type="evidence" value="ECO:0007669"/>
    <property type="project" value="UniProtKB-SubCell"/>
</dbReference>
<dbReference type="Gene3D" id="3.40.50.300">
    <property type="entry name" value="P-loop containing nucleotide triphosphate hydrolases"/>
    <property type="match status" value="2"/>
</dbReference>
<comment type="subcellular location">
    <subcellularLocation>
        <location evidence="3">Cytoplasm</location>
        <location evidence="3">Cytosol</location>
    </subcellularLocation>
    <subcellularLocation>
        <location evidence="2">Endoplasmic reticulum</location>
    </subcellularLocation>
    <subcellularLocation>
        <location evidence="4">Golgi apparatus</location>
    </subcellularLocation>
    <subcellularLocation>
        <location evidence="1">Mitochondrion</location>
    </subcellularLocation>
</comment>
<dbReference type="SUPFAM" id="SSF52540">
    <property type="entry name" value="P-loop containing nucleoside triphosphate hydrolases"/>
    <property type="match status" value="2"/>
</dbReference>
<protein>
    <recommendedName>
        <fullName evidence="14">GTPase IMAP family member 8</fullName>
    </recommendedName>
    <alternativeName>
        <fullName evidence="15">Immune-associated nucleotide-binding protein 9</fullName>
    </alternativeName>
</protein>
<evidence type="ECO:0000256" key="15">
    <source>
        <dbReference type="ARBA" id="ARBA00077278"/>
    </source>
</evidence>
<evidence type="ECO:0000313" key="18">
    <source>
        <dbReference type="EMBL" id="RVE55446.1"/>
    </source>
</evidence>
<dbReference type="GO" id="GO:0005829">
    <property type="term" value="C:cytosol"/>
    <property type="evidence" value="ECO:0007669"/>
    <property type="project" value="UniProtKB-SubCell"/>
</dbReference>
<organism evidence="18 19">
    <name type="scientific">Oryzias javanicus</name>
    <name type="common">Javanese ricefish</name>
    <name type="synonym">Aplocheilus javanicus</name>
    <dbReference type="NCBI Taxonomy" id="123683"/>
    <lineage>
        <taxon>Eukaryota</taxon>
        <taxon>Metazoa</taxon>
        <taxon>Chordata</taxon>
        <taxon>Craniata</taxon>
        <taxon>Vertebrata</taxon>
        <taxon>Euteleostomi</taxon>
        <taxon>Actinopterygii</taxon>
        <taxon>Neopterygii</taxon>
        <taxon>Teleostei</taxon>
        <taxon>Neoteleostei</taxon>
        <taxon>Acanthomorphata</taxon>
        <taxon>Ovalentaria</taxon>
        <taxon>Atherinomorphae</taxon>
        <taxon>Beloniformes</taxon>
        <taxon>Adrianichthyidae</taxon>
        <taxon>Oryziinae</taxon>
        <taxon>Oryzias</taxon>
    </lineage>
</organism>
<accession>A0A3S2LWV1</accession>
<keyword evidence="8" id="KW-0547">Nucleotide-binding</keyword>
<dbReference type="InterPro" id="IPR027417">
    <property type="entry name" value="P-loop_NTPase"/>
</dbReference>
<feature type="domain" description="AIG1-type G" evidence="17">
    <location>
        <begin position="256"/>
        <end position="421"/>
    </location>
</feature>
<evidence type="ECO:0000256" key="4">
    <source>
        <dbReference type="ARBA" id="ARBA00004555"/>
    </source>
</evidence>
<keyword evidence="11" id="KW-0496">Mitochondrion</keyword>
<evidence type="ECO:0000313" key="19">
    <source>
        <dbReference type="Proteomes" id="UP000283210"/>
    </source>
</evidence>
<evidence type="ECO:0000256" key="3">
    <source>
        <dbReference type="ARBA" id="ARBA00004514"/>
    </source>
</evidence>
<proteinExistence type="inferred from homology"/>
<dbReference type="PROSITE" id="PS51720">
    <property type="entry name" value="G_AIG1"/>
    <property type="match status" value="1"/>
</dbReference>
<evidence type="ECO:0000256" key="5">
    <source>
        <dbReference type="ARBA" id="ARBA00008535"/>
    </source>
</evidence>
<evidence type="ECO:0000256" key="9">
    <source>
        <dbReference type="ARBA" id="ARBA00022824"/>
    </source>
</evidence>
<evidence type="ECO:0000256" key="14">
    <source>
        <dbReference type="ARBA" id="ARBA00073539"/>
    </source>
</evidence>
<evidence type="ECO:0000259" key="17">
    <source>
        <dbReference type="PROSITE" id="PS51720"/>
    </source>
</evidence>
<dbReference type="InterPro" id="IPR045058">
    <property type="entry name" value="GIMA/IAN/Toc"/>
</dbReference>
<dbReference type="AlphaFoldDB" id="A0A3S2LWV1"/>
<dbReference type="InterPro" id="IPR006703">
    <property type="entry name" value="G_AIG1"/>
</dbReference>
<evidence type="ECO:0000256" key="8">
    <source>
        <dbReference type="ARBA" id="ARBA00022741"/>
    </source>
</evidence>
<reference evidence="18 19" key="1">
    <citation type="submission" date="2018-11" db="EMBL/GenBank/DDBJ databases">
        <authorList>
            <person name="Lopez-Roques C."/>
            <person name="Donnadieu C."/>
            <person name="Bouchez O."/>
            <person name="Klopp C."/>
            <person name="Cabau C."/>
            <person name="Zahm M."/>
        </authorList>
    </citation>
    <scope>NUCLEOTIDE SEQUENCE [LARGE SCALE GENOMIC DNA]</scope>
    <source>
        <strain evidence="18">RS831</strain>
        <tissue evidence="18">Whole body</tissue>
    </source>
</reference>
<dbReference type="OrthoDB" id="8954335at2759"/>
<dbReference type="GO" id="GO:0005739">
    <property type="term" value="C:mitochondrion"/>
    <property type="evidence" value="ECO:0007669"/>
    <property type="project" value="UniProtKB-SubCell"/>
</dbReference>
<dbReference type="Proteomes" id="UP000283210">
    <property type="component" value="Unassembled WGS sequence"/>
</dbReference>
<feature type="region of interest" description="Disordered" evidence="16">
    <location>
        <begin position="224"/>
        <end position="253"/>
    </location>
</feature>
<feature type="region of interest" description="Disordered" evidence="16">
    <location>
        <begin position="1"/>
        <end position="30"/>
    </location>
</feature>
<evidence type="ECO:0000256" key="2">
    <source>
        <dbReference type="ARBA" id="ARBA00004240"/>
    </source>
</evidence>
<evidence type="ECO:0000256" key="6">
    <source>
        <dbReference type="ARBA" id="ARBA00022490"/>
    </source>
</evidence>
<keyword evidence="7" id="KW-0677">Repeat</keyword>
<evidence type="ECO:0000256" key="10">
    <source>
        <dbReference type="ARBA" id="ARBA00023034"/>
    </source>
</evidence>
<dbReference type="GO" id="GO:0005794">
    <property type="term" value="C:Golgi apparatus"/>
    <property type="evidence" value="ECO:0007669"/>
    <property type="project" value="UniProtKB-SubCell"/>
</dbReference>
<sequence length="421" mass="47681">MAFQRSHNMDNIHASPDTEAPMRRAHSNSHLPPLMSELMVVLLGNNQTLKSSVKNMILGENSLNVNREPDHCQRVSTITDNKQITLINTPDLQHPNLCGEKLTEFVKDLRICCDPGPHVFLLVLQPEGFTKEQKERLKSILQTFDSPYKHTLTLISTSREESSNVKEKYLQDPLLGDFLSECKYEFIQNDDFQPSKLWTMIDHILVEKDGEHVGFYKDTDSRLGLPGCHGNQEQETEGRSTSDAAKNAGDEEQQSPEILRIVLIGKTGCGKSSSGNTILGRKEFEAESSQTSVTKHCQKVQGEVDGRPVFVVDTPGLFDTNLSNKEVQEEMVRCIKLLAPGPHVFLLVIEIGRFTPEELKTLKLIKDSFGEKSELFTIILFTRGDDLKHDGKTVEEYIEKGERTDYKDRLNGEEQWRQLLQ</sequence>
<evidence type="ECO:0000256" key="16">
    <source>
        <dbReference type="SAM" id="MobiDB-lite"/>
    </source>
</evidence>
<reference evidence="18 19" key="2">
    <citation type="submission" date="2019-01" db="EMBL/GenBank/DDBJ databases">
        <title>A chromosome length genome reference of the Java medaka (oryzias javanicus).</title>
        <authorList>
            <person name="Herpin A."/>
            <person name="Takehana Y."/>
            <person name="Naruse K."/>
            <person name="Ansai S."/>
            <person name="Kawaguchi M."/>
        </authorList>
    </citation>
    <scope>NUCLEOTIDE SEQUENCE [LARGE SCALE GENOMIC DNA]</scope>
    <source>
        <strain evidence="18">RS831</strain>
        <tissue evidence="18">Whole body</tissue>
    </source>
</reference>
<keyword evidence="9" id="KW-0256">Endoplasmic reticulum</keyword>
<evidence type="ECO:0000256" key="11">
    <source>
        <dbReference type="ARBA" id="ARBA00023128"/>
    </source>
</evidence>
<comment type="function">
    <text evidence="13">Exerts an anti-apoptotic effect in the immune system and is involved in responses to infections.</text>
</comment>
<dbReference type="GO" id="GO:0005525">
    <property type="term" value="F:GTP binding"/>
    <property type="evidence" value="ECO:0007669"/>
    <property type="project" value="UniProtKB-KW"/>
</dbReference>
<gene>
    <name evidence="18" type="ORF">OJAV_G00236260</name>
</gene>